<feature type="region of interest" description="Disordered" evidence="1">
    <location>
        <begin position="1"/>
        <end position="25"/>
    </location>
</feature>
<dbReference type="AlphaFoldDB" id="A0A699ZG40"/>
<proteinExistence type="predicted"/>
<comment type="caution">
    <text evidence="2">The sequence shown here is derived from an EMBL/GenBank/DDBJ whole genome shotgun (WGS) entry which is preliminary data.</text>
</comment>
<accession>A0A699ZG40</accession>
<protein>
    <submittedName>
        <fullName evidence="2">Uncharacterized protein</fullName>
    </submittedName>
</protein>
<evidence type="ECO:0000256" key="1">
    <source>
        <dbReference type="SAM" id="MobiDB-lite"/>
    </source>
</evidence>
<reference evidence="2 3" key="1">
    <citation type="submission" date="2020-02" db="EMBL/GenBank/DDBJ databases">
        <title>Draft genome sequence of Haematococcus lacustris strain NIES-144.</title>
        <authorList>
            <person name="Morimoto D."/>
            <person name="Nakagawa S."/>
            <person name="Yoshida T."/>
            <person name="Sawayama S."/>
        </authorList>
    </citation>
    <scope>NUCLEOTIDE SEQUENCE [LARGE SCALE GENOMIC DNA]</scope>
    <source>
        <strain evidence="2 3">NIES-144</strain>
    </source>
</reference>
<evidence type="ECO:0000313" key="3">
    <source>
        <dbReference type="Proteomes" id="UP000485058"/>
    </source>
</evidence>
<sequence length="59" mass="6103">MEALVRDKGAAMPQSAVREAPGPMLGPRAPEVLSFNLAQSLSSALNCSPVSDLYSQEGG</sequence>
<evidence type="ECO:0000313" key="2">
    <source>
        <dbReference type="EMBL" id="GFH21697.1"/>
    </source>
</evidence>
<name>A0A699ZG40_HAELA</name>
<dbReference type="Proteomes" id="UP000485058">
    <property type="component" value="Unassembled WGS sequence"/>
</dbReference>
<gene>
    <name evidence="2" type="ORF">HaLaN_19054</name>
</gene>
<dbReference type="EMBL" id="BLLF01001886">
    <property type="protein sequence ID" value="GFH21697.1"/>
    <property type="molecule type" value="Genomic_DNA"/>
</dbReference>
<keyword evidence="3" id="KW-1185">Reference proteome</keyword>
<organism evidence="2 3">
    <name type="scientific">Haematococcus lacustris</name>
    <name type="common">Green alga</name>
    <name type="synonym">Haematococcus pluvialis</name>
    <dbReference type="NCBI Taxonomy" id="44745"/>
    <lineage>
        <taxon>Eukaryota</taxon>
        <taxon>Viridiplantae</taxon>
        <taxon>Chlorophyta</taxon>
        <taxon>core chlorophytes</taxon>
        <taxon>Chlorophyceae</taxon>
        <taxon>CS clade</taxon>
        <taxon>Chlamydomonadales</taxon>
        <taxon>Haematococcaceae</taxon>
        <taxon>Haematococcus</taxon>
    </lineage>
</organism>
<feature type="non-terminal residue" evidence="2">
    <location>
        <position position="1"/>
    </location>
</feature>